<evidence type="ECO:0000313" key="2">
    <source>
        <dbReference type="EMBL" id="CAB4546445.1"/>
    </source>
</evidence>
<dbReference type="EMBL" id="CAEZSR010000016">
    <property type="protein sequence ID" value="CAB4546445.1"/>
    <property type="molecule type" value="Genomic_DNA"/>
</dbReference>
<dbReference type="AlphaFoldDB" id="A0A6J6C5R0"/>
<feature type="domain" description="ThuA-like" evidence="1">
    <location>
        <begin position="13"/>
        <end position="217"/>
    </location>
</feature>
<dbReference type="InterPro" id="IPR029010">
    <property type="entry name" value="ThuA-like"/>
</dbReference>
<dbReference type="InterPro" id="IPR029062">
    <property type="entry name" value="Class_I_gatase-like"/>
</dbReference>
<protein>
    <submittedName>
        <fullName evidence="2">Unannotated protein</fullName>
    </submittedName>
</protein>
<dbReference type="SUPFAM" id="SSF52317">
    <property type="entry name" value="Class I glutamine amidotransferase-like"/>
    <property type="match status" value="1"/>
</dbReference>
<reference evidence="2" key="1">
    <citation type="submission" date="2020-05" db="EMBL/GenBank/DDBJ databases">
        <authorList>
            <person name="Chiriac C."/>
            <person name="Salcher M."/>
            <person name="Ghai R."/>
            <person name="Kavagutti S V."/>
        </authorList>
    </citation>
    <scope>NUCLEOTIDE SEQUENCE</scope>
</reference>
<dbReference type="Pfam" id="PF06283">
    <property type="entry name" value="ThuA"/>
    <property type="match status" value="1"/>
</dbReference>
<evidence type="ECO:0000259" key="1">
    <source>
        <dbReference type="Pfam" id="PF06283"/>
    </source>
</evidence>
<dbReference type="Gene3D" id="3.40.50.880">
    <property type="match status" value="1"/>
</dbReference>
<name>A0A6J6C5R0_9ZZZZ</name>
<organism evidence="2">
    <name type="scientific">freshwater metagenome</name>
    <dbReference type="NCBI Taxonomy" id="449393"/>
    <lineage>
        <taxon>unclassified sequences</taxon>
        <taxon>metagenomes</taxon>
        <taxon>ecological metagenomes</taxon>
    </lineage>
</organism>
<sequence>MTRRIDAHLVVGGWWHDFDYARLQLLQLLAEHHEIRTTVSGDYEDVDRIDACDLLVSYTCNVRPTEQAQERLRSWVERGGRWFALHGTNSAIDPPPALGQGSFTTPRAFPTFVDTLGSQFLSHPAIEPYRVTVSPGAETDPMVADIEPFDANDELYLSEYHGELEPLLETRWSGDTGAGFAEREWHEDEPRLVMYRRPLGQGCVLYFTLGHCRSHYDMVAPPFNGMYWPRIERGSWELDEFHTLLRRGIAWSCEPARATEAAEAAAAADAGGGSA</sequence>
<proteinExistence type="predicted"/>
<accession>A0A6J6C5R0</accession>
<gene>
    <name evidence="2" type="ORF">UFOPK1493_00715</name>
</gene>